<sequence length="566" mass="63691">MRRIIDEIADKYVEDAIALSPIEATAIGVPGHDHELDDLSPAGAEAHAELNRRAIADLEAAEPVDERERAAKAAILERIKLSLERHDAGDEYLGLNVLASPVHSVRQIFDLMPKEGTEAAENIAKRLDAVPTAFGQYTETLRAEAAADRVPARRQILEVAQHCDNWNGAKGPDTDFWMGLIDSVTVDGEKITKGPLRIALSNGAAAARRAATQFALFLREELADQAPEKDAVGRDRYSRASRYFIGAEIDLEETYAWGWKELARIEDDMLATCARIKPGASIEEVVAFLDEDPSQNLTDKEVFRDWMQHLADSTIADLADDHFDIPEPIRTIDCKIAPTEDGAIYYTPPSEDFSRPGAMWWSVPEGQKLFGKWREKSTVYHEGVPGHHLQVGQTMARIELLNRFQRQLMWCSGHGEGWALYSERLMDELGYYDDDPAGRLGMLDAQAFRAARVIVDIGLHCELAIPEDNPFGWRAGEEWDGEKMYEFMRAHTRTIEDDMLKFERNRYLGWPGQAPSYKVGERLWMQAREDYKARKGEDFSLKQFHSDSLNLGSMGLDPFAEALGRL</sequence>
<protein>
    <submittedName>
        <fullName evidence="1">DUF885 domain-containing protein</fullName>
    </submittedName>
</protein>
<keyword evidence="2" id="KW-1185">Reference proteome</keyword>
<reference evidence="2" key="1">
    <citation type="submission" date="2019-04" db="EMBL/GenBank/DDBJ databases">
        <title>Nocardioides xinjiangensis sp. nov.</title>
        <authorList>
            <person name="Liu S."/>
        </authorList>
    </citation>
    <scope>NUCLEOTIDE SEQUENCE [LARGE SCALE GENOMIC DNA]</scope>
    <source>
        <strain evidence="2">18</strain>
    </source>
</reference>
<dbReference type="EMBL" id="STGY01000009">
    <property type="protein sequence ID" value="THV43034.1"/>
    <property type="molecule type" value="Genomic_DNA"/>
</dbReference>
<proteinExistence type="predicted"/>
<name>A0A4S8QQN6_9ACTN</name>
<dbReference type="AlphaFoldDB" id="A0A4S8QQN6"/>
<accession>A0A4S8QQN6</accession>
<reference evidence="1 2" key="2">
    <citation type="submission" date="2019-05" db="EMBL/GenBank/DDBJ databases">
        <title>Glycomyces buryatensis sp. nov.</title>
        <authorList>
            <person name="Nikitina E."/>
        </authorList>
    </citation>
    <scope>NUCLEOTIDE SEQUENCE [LARGE SCALE GENOMIC DNA]</scope>
    <source>
        <strain evidence="1 2">18</strain>
    </source>
</reference>
<dbReference type="Pfam" id="PF05960">
    <property type="entry name" value="DUF885"/>
    <property type="match status" value="1"/>
</dbReference>
<dbReference type="RefSeq" id="WP_136533165.1">
    <property type="nucleotide sequence ID" value="NZ_STGY01000009.1"/>
</dbReference>
<comment type="caution">
    <text evidence="1">The sequence shown here is derived from an EMBL/GenBank/DDBJ whole genome shotgun (WGS) entry which is preliminary data.</text>
</comment>
<organism evidence="1 2">
    <name type="scientific">Glycomyces buryatensis</name>
    <dbReference type="NCBI Taxonomy" id="2570927"/>
    <lineage>
        <taxon>Bacteria</taxon>
        <taxon>Bacillati</taxon>
        <taxon>Actinomycetota</taxon>
        <taxon>Actinomycetes</taxon>
        <taxon>Glycomycetales</taxon>
        <taxon>Glycomycetaceae</taxon>
        <taxon>Glycomyces</taxon>
    </lineage>
</organism>
<dbReference type="PANTHER" id="PTHR33361:SF2">
    <property type="entry name" value="DUF885 DOMAIN-CONTAINING PROTEIN"/>
    <property type="match status" value="1"/>
</dbReference>
<evidence type="ECO:0000313" key="2">
    <source>
        <dbReference type="Proteomes" id="UP000308760"/>
    </source>
</evidence>
<evidence type="ECO:0000313" key="1">
    <source>
        <dbReference type="EMBL" id="THV43034.1"/>
    </source>
</evidence>
<dbReference type="Proteomes" id="UP000308760">
    <property type="component" value="Unassembled WGS sequence"/>
</dbReference>
<dbReference type="InterPro" id="IPR010281">
    <property type="entry name" value="DUF885"/>
</dbReference>
<dbReference type="OrthoDB" id="9760040at2"/>
<dbReference type="PANTHER" id="PTHR33361">
    <property type="entry name" value="GLR0591 PROTEIN"/>
    <property type="match status" value="1"/>
</dbReference>
<gene>
    <name evidence="1" type="ORF">FAB82_03510</name>
</gene>